<dbReference type="EMBL" id="DS989734">
    <property type="protein sequence ID" value="EEA07731.1"/>
    <property type="molecule type" value="Genomic_DNA"/>
</dbReference>
<dbReference type="GeneID" id="6997122"/>
<evidence type="ECO:0008006" key="4">
    <source>
        <dbReference type="Google" id="ProtNLM"/>
    </source>
</evidence>
<keyword evidence="1" id="KW-0175">Coiled coil</keyword>
<dbReference type="Proteomes" id="UP000001460">
    <property type="component" value="Unassembled WGS sequence"/>
</dbReference>
<dbReference type="VEuPathDB" id="CryptoDB:CMU_006540"/>
<organism evidence="2 3">
    <name type="scientific">Cryptosporidium muris (strain RN66)</name>
    <dbReference type="NCBI Taxonomy" id="441375"/>
    <lineage>
        <taxon>Eukaryota</taxon>
        <taxon>Sar</taxon>
        <taxon>Alveolata</taxon>
        <taxon>Apicomplexa</taxon>
        <taxon>Conoidasida</taxon>
        <taxon>Coccidia</taxon>
        <taxon>Eucoccidiorida</taxon>
        <taxon>Eimeriorina</taxon>
        <taxon>Cryptosporidiidae</taxon>
        <taxon>Cryptosporidium</taxon>
    </lineage>
</organism>
<evidence type="ECO:0000313" key="3">
    <source>
        <dbReference type="Proteomes" id="UP000001460"/>
    </source>
</evidence>
<gene>
    <name evidence="2" type="ORF">CMU_006540</name>
</gene>
<dbReference type="AlphaFoldDB" id="B6AHN6"/>
<proteinExistence type="predicted"/>
<reference evidence="2" key="1">
    <citation type="submission" date="2008-06" db="EMBL/GenBank/DDBJ databases">
        <authorList>
            <person name="Lorenzi H."/>
            <person name="Inman J."/>
            <person name="Miller J."/>
            <person name="Schobel S."/>
            <person name="Amedeo P."/>
            <person name="Caler E.V."/>
            <person name="da Silva J."/>
        </authorList>
    </citation>
    <scope>NUCLEOTIDE SEQUENCE [LARGE SCALE GENOMIC DNA]</scope>
    <source>
        <strain evidence="2">RN66</strain>
    </source>
</reference>
<evidence type="ECO:0000313" key="2">
    <source>
        <dbReference type="EMBL" id="EEA07731.1"/>
    </source>
</evidence>
<protein>
    <recommendedName>
        <fullName evidence="4">Autophagy-related protein 16 domain-containing protein</fullName>
    </recommendedName>
</protein>
<feature type="coiled-coil region" evidence="1">
    <location>
        <begin position="86"/>
        <end position="127"/>
    </location>
</feature>
<sequence length="137" mass="16450">MENWREEISKLIDYRNQLQRPDILALYDSYLELLNIFKSNLVDKKIYLEVNGKRNHNLHSLQVKLSELQDKLIESYKNKTESDDSIESLRIKIKKLTELVNEKESKIQNMHKTIYQLQQQIESLNKQNNYTDKIPKK</sequence>
<dbReference type="OrthoDB" id="342319at2759"/>
<accession>B6AHN6</accession>
<keyword evidence="3" id="KW-1185">Reference proteome</keyword>
<dbReference type="SUPFAM" id="SSF90257">
    <property type="entry name" value="Myosin rod fragments"/>
    <property type="match status" value="1"/>
</dbReference>
<name>B6AHN6_CRYMR</name>
<dbReference type="RefSeq" id="XP_002142080.1">
    <property type="nucleotide sequence ID" value="XM_002142044.1"/>
</dbReference>
<evidence type="ECO:0000256" key="1">
    <source>
        <dbReference type="SAM" id="Coils"/>
    </source>
</evidence>